<dbReference type="AlphaFoldDB" id="A0A3G9K2S5"/>
<accession>A0A3G9K2S5</accession>
<protein>
    <submittedName>
        <fullName evidence="1">Cupin</fullName>
    </submittedName>
</protein>
<dbReference type="OrthoDB" id="1852394at2"/>
<organism evidence="1 2">
    <name type="scientific">Parolsenella catena</name>
    <dbReference type="NCBI Taxonomy" id="2003188"/>
    <lineage>
        <taxon>Bacteria</taxon>
        <taxon>Bacillati</taxon>
        <taxon>Actinomycetota</taxon>
        <taxon>Coriobacteriia</taxon>
        <taxon>Coriobacteriales</taxon>
        <taxon>Atopobiaceae</taxon>
        <taxon>Parolsenella</taxon>
    </lineage>
</organism>
<dbReference type="InterPro" id="IPR014710">
    <property type="entry name" value="RmlC-like_jellyroll"/>
</dbReference>
<dbReference type="SUPFAM" id="SSF51182">
    <property type="entry name" value="RmlC-like cupins"/>
    <property type="match status" value="1"/>
</dbReference>
<keyword evidence="2" id="KW-1185">Reference proteome</keyword>
<evidence type="ECO:0000313" key="1">
    <source>
        <dbReference type="EMBL" id="BBH50786.1"/>
    </source>
</evidence>
<reference evidence="2" key="1">
    <citation type="submission" date="2018-11" db="EMBL/GenBank/DDBJ databases">
        <title>Comparative genomics of Parolsenella catena and Libanicoccus massiliensis: Reclassification of Libanicoccus massiliensis as Parolsenella massiliensis comb. nov.</title>
        <authorList>
            <person name="Sakamoto M."/>
            <person name="Ikeyama N."/>
            <person name="Murakami T."/>
            <person name="Mori H."/>
            <person name="Yuki M."/>
            <person name="Ohkuma M."/>
        </authorList>
    </citation>
    <scope>NUCLEOTIDE SEQUENCE [LARGE SCALE GENOMIC DNA]</scope>
    <source>
        <strain evidence="2">JCM 31932</strain>
    </source>
</reference>
<dbReference type="KEGG" id="pcat:Pcatena_13730"/>
<dbReference type="EMBL" id="AP019367">
    <property type="protein sequence ID" value="BBH50786.1"/>
    <property type="molecule type" value="Genomic_DNA"/>
</dbReference>
<name>A0A3G9K2S5_9ACTN</name>
<dbReference type="InterPro" id="IPR011051">
    <property type="entry name" value="RmlC_Cupin_sf"/>
</dbReference>
<evidence type="ECO:0000313" key="2">
    <source>
        <dbReference type="Proteomes" id="UP000273154"/>
    </source>
</evidence>
<proteinExistence type="predicted"/>
<dbReference type="GeneID" id="88849511"/>
<dbReference type="RefSeq" id="WP_126422894.1">
    <property type="nucleotide sequence ID" value="NZ_AP019367.1"/>
</dbReference>
<dbReference type="Gene3D" id="2.60.120.10">
    <property type="entry name" value="Jelly Rolls"/>
    <property type="match status" value="1"/>
</dbReference>
<dbReference type="Proteomes" id="UP000273154">
    <property type="component" value="Chromosome"/>
</dbReference>
<sequence>MGLRNIPTSTPAPLASLVVAREGMVASRSLTRGGEASMTLLAFAAGESVSEEVYPQDVMYFLVEGEAIVSLPDGAVTMREGDVLCVAAGTPSALAGADPDRGFKLLQLAIPVG</sequence>
<gene>
    <name evidence="1" type="ORF">Pcatena_13730</name>
</gene>